<feature type="domain" description="F-box" evidence="1">
    <location>
        <begin position="2"/>
        <end position="52"/>
    </location>
</feature>
<dbReference type="EMBL" id="SDMP01000005">
    <property type="protein sequence ID" value="RYR58074.1"/>
    <property type="molecule type" value="Genomic_DNA"/>
</dbReference>
<sequence>MATHGNQIPKDLVWEILAKLSVKSLKRFSCVHKSWLNLLENSDFKNIYYENLKSKTAYSSSLLLWRSFHDERSDRHVYENDVYLLSGERYENMVTLVLPSLFEEIGFDRVIDCVNGIICHYKKAGLNVKIGLWNPKTDEHKIIPPSTITNDPDFNAEVEIHGFGYDNVNDDYKVIQHICYCHNQFYQYEPALAN</sequence>
<dbReference type="PANTHER" id="PTHR31672:SF13">
    <property type="entry name" value="F-BOX PROTEIN CPR30-LIKE"/>
    <property type="match status" value="1"/>
</dbReference>
<dbReference type="AlphaFoldDB" id="A0A445D519"/>
<dbReference type="PROSITE" id="PS50181">
    <property type="entry name" value="FBOX"/>
    <property type="match status" value="1"/>
</dbReference>
<accession>A0A445D519</accession>
<name>A0A445D519_ARAHY</name>
<dbReference type="PANTHER" id="PTHR31672">
    <property type="entry name" value="BNACNNG10540D PROTEIN"/>
    <property type="match status" value="1"/>
</dbReference>
<dbReference type="SUPFAM" id="SSF81383">
    <property type="entry name" value="F-box domain"/>
    <property type="match status" value="1"/>
</dbReference>
<dbReference type="OrthoDB" id="1430190at2759"/>
<dbReference type="InterPro" id="IPR001810">
    <property type="entry name" value="F-box_dom"/>
</dbReference>
<dbReference type="InterPro" id="IPR013187">
    <property type="entry name" value="F-box-assoc_dom_typ3"/>
</dbReference>
<dbReference type="InterPro" id="IPR050796">
    <property type="entry name" value="SCF_F-box_component"/>
</dbReference>
<evidence type="ECO:0000313" key="2">
    <source>
        <dbReference type="EMBL" id="RYR58074.1"/>
    </source>
</evidence>
<evidence type="ECO:0000259" key="1">
    <source>
        <dbReference type="PROSITE" id="PS50181"/>
    </source>
</evidence>
<dbReference type="InterPro" id="IPR036047">
    <property type="entry name" value="F-box-like_dom_sf"/>
</dbReference>
<gene>
    <name evidence="2" type="ORF">Ahy_A05g023757</name>
</gene>
<proteinExistence type="predicted"/>
<dbReference type="Pfam" id="PF00646">
    <property type="entry name" value="F-box"/>
    <property type="match status" value="1"/>
</dbReference>
<organism evidence="2 3">
    <name type="scientific">Arachis hypogaea</name>
    <name type="common">Peanut</name>
    <dbReference type="NCBI Taxonomy" id="3818"/>
    <lineage>
        <taxon>Eukaryota</taxon>
        <taxon>Viridiplantae</taxon>
        <taxon>Streptophyta</taxon>
        <taxon>Embryophyta</taxon>
        <taxon>Tracheophyta</taxon>
        <taxon>Spermatophyta</taxon>
        <taxon>Magnoliopsida</taxon>
        <taxon>eudicotyledons</taxon>
        <taxon>Gunneridae</taxon>
        <taxon>Pentapetalae</taxon>
        <taxon>rosids</taxon>
        <taxon>fabids</taxon>
        <taxon>Fabales</taxon>
        <taxon>Fabaceae</taxon>
        <taxon>Papilionoideae</taxon>
        <taxon>50 kb inversion clade</taxon>
        <taxon>dalbergioids sensu lato</taxon>
        <taxon>Dalbergieae</taxon>
        <taxon>Pterocarpus clade</taxon>
        <taxon>Arachis</taxon>
    </lineage>
</organism>
<protein>
    <recommendedName>
        <fullName evidence="1">F-box domain-containing protein</fullName>
    </recommendedName>
</protein>
<dbReference type="SMART" id="SM00256">
    <property type="entry name" value="FBOX"/>
    <property type="match status" value="1"/>
</dbReference>
<dbReference type="Pfam" id="PF08268">
    <property type="entry name" value="FBA_3"/>
    <property type="match status" value="1"/>
</dbReference>
<reference evidence="2 3" key="1">
    <citation type="submission" date="2019-01" db="EMBL/GenBank/DDBJ databases">
        <title>Sequencing of cultivated peanut Arachis hypogaea provides insights into genome evolution and oil improvement.</title>
        <authorList>
            <person name="Chen X."/>
        </authorList>
    </citation>
    <scope>NUCLEOTIDE SEQUENCE [LARGE SCALE GENOMIC DNA]</scope>
    <source>
        <strain evidence="3">cv. Fuhuasheng</strain>
        <tissue evidence="2">Leaves</tissue>
    </source>
</reference>
<dbReference type="Proteomes" id="UP000289738">
    <property type="component" value="Chromosome A05"/>
</dbReference>
<comment type="caution">
    <text evidence="2">The sequence shown here is derived from an EMBL/GenBank/DDBJ whole genome shotgun (WGS) entry which is preliminary data.</text>
</comment>
<keyword evidence="3" id="KW-1185">Reference proteome</keyword>
<evidence type="ECO:0000313" key="3">
    <source>
        <dbReference type="Proteomes" id="UP000289738"/>
    </source>
</evidence>
<dbReference type="Gene3D" id="1.20.1280.50">
    <property type="match status" value="1"/>
</dbReference>